<evidence type="ECO:0000313" key="4">
    <source>
        <dbReference type="Proteomes" id="UP000708208"/>
    </source>
</evidence>
<dbReference type="InterPro" id="IPR045142">
    <property type="entry name" value="BCAS3-like"/>
</dbReference>
<evidence type="ECO:0000313" key="3">
    <source>
        <dbReference type="EMBL" id="CAG7729056.1"/>
    </source>
</evidence>
<keyword evidence="4" id="KW-1185">Reference proteome</keyword>
<dbReference type="Proteomes" id="UP000708208">
    <property type="component" value="Unassembled WGS sequence"/>
</dbReference>
<evidence type="ECO:0000259" key="1">
    <source>
        <dbReference type="Pfam" id="PF12490"/>
    </source>
</evidence>
<comment type="caution">
    <text evidence="3">The sequence shown here is derived from an EMBL/GenBank/DDBJ whole genome shotgun (WGS) entry which is preliminary data.</text>
</comment>
<dbReference type="InterPro" id="IPR048382">
    <property type="entry name" value="BCAS3_WD40"/>
</dbReference>
<dbReference type="AlphaFoldDB" id="A0A8J2KPA2"/>
<dbReference type="EMBL" id="CAJVCH010172797">
    <property type="protein sequence ID" value="CAG7729056.1"/>
    <property type="molecule type" value="Genomic_DNA"/>
</dbReference>
<dbReference type="OrthoDB" id="25778at2759"/>
<dbReference type="GO" id="GO:0042594">
    <property type="term" value="P:response to starvation"/>
    <property type="evidence" value="ECO:0007669"/>
    <property type="project" value="TreeGrafter"/>
</dbReference>
<protein>
    <recommendedName>
        <fullName evidence="5">BCAS3 domain-containing protein</fullName>
    </recommendedName>
</protein>
<dbReference type="GO" id="GO:0005737">
    <property type="term" value="C:cytoplasm"/>
    <property type="evidence" value="ECO:0007669"/>
    <property type="project" value="TreeGrafter"/>
</dbReference>
<evidence type="ECO:0000259" key="2">
    <source>
        <dbReference type="Pfam" id="PF21034"/>
    </source>
</evidence>
<dbReference type="PANTHER" id="PTHR13268">
    <property type="entry name" value="BREAST CARCINOMA AMPLIFIED SEQUENCE 3"/>
    <property type="match status" value="1"/>
</dbReference>
<feature type="domain" description="BCAS3 WD40" evidence="2">
    <location>
        <begin position="55"/>
        <end position="516"/>
    </location>
</feature>
<dbReference type="PANTHER" id="PTHR13268:SF0">
    <property type="entry name" value="BCAS3 MICROTUBULE ASSOCIATED CELL MIGRATION FACTOR"/>
    <property type="match status" value="1"/>
</dbReference>
<gene>
    <name evidence="3" type="ORF">AFUS01_LOCUS17796</name>
</gene>
<organism evidence="3 4">
    <name type="scientific">Allacma fusca</name>
    <dbReference type="NCBI Taxonomy" id="39272"/>
    <lineage>
        <taxon>Eukaryota</taxon>
        <taxon>Metazoa</taxon>
        <taxon>Ecdysozoa</taxon>
        <taxon>Arthropoda</taxon>
        <taxon>Hexapoda</taxon>
        <taxon>Collembola</taxon>
        <taxon>Symphypleona</taxon>
        <taxon>Sminthuridae</taxon>
        <taxon>Allacma</taxon>
    </lineage>
</organism>
<dbReference type="InterPro" id="IPR022175">
    <property type="entry name" value="BCAS3_dom"/>
</dbReference>
<dbReference type="Pfam" id="PF21034">
    <property type="entry name" value="BCAS3_WD40"/>
    <property type="match status" value="1"/>
</dbReference>
<proteinExistence type="predicted"/>
<reference evidence="3" key="1">
    <citation type="submission" date="2021-06" db="EMBL/GenBank/DDBJ databases">
        <authorList>
            <person name="Hodson N. C."/>
            <person name="Mongue J. A."/>
            <person name="Jaron S. K."/>
        </authorList>
    </citation>
    <scope>NUCLEOTIDE SEQUENCE</scope>
</reference>
<dbReference type="Pfam" id="PF12490">
    <property type="entry name" value="BCAS3"/>
    <property type="match status" value="1"/>
</dbReference>
<evidence type="ECO:0008006" key="5">
    <source>
        <dbReference type="Google" id="ProtNLM"/>
    </source>
</evidence>
<dbReference type="GO" id="GO:0006914">
    <property type="term" value="P:autophagy"/>
    <property type="evidence" value="ECO:0007669"/>
    <property type="project" value="InterPro"/>
</dbReference>
<feature type="domain" description="BCAS3" evidence="1">
    <location>
        <begin position="603"/>
        <end position="723"/>
    </location>
</feature>
<name>A0A8J2KPA2_9HEXA</name>
<sequence length="843" mass="91223">MSADGLRKGIMKIPGNIVRPQTVNEKTLMESVAGLINEVGLVSQNHANSDDKENKVVWTKIENNQNYDLKHRAESHSDTNQQQSSLIITIGYPSGVQMWAIPPNGEAQEILSWKRSGVRIFQLLPTPFNLEKDHHRASRPIAALCESTSTSCSTNSLTFISLRTGEVIKTTKFSHPLCDIMANSEALILSFLEKIVVVDPFRLEVKVTIVTSEDSLGSPGISPVALGSSWLAFADRKLYSSIQSAGGVEPAGTPSYTATVLYAAKSLTKGLKGLGETVANSISGHRMPPNPDTQASAEPEPGVVTVVNLTELKSGEFSLNELCCANGSSQSPIIAHFVAHLQHPVLAMSFDPSGLLLVTADKGGHDFHVFRIHPHPWGSSMGAVHHLYVLHRGDTGAKVQDISFAPDSRWVAVSTKRGTTHIFPITPYGGAISVRTHTSNRVVNRLSRFHKTAGLDDSPVSGRHSPVMSSYNTGSVAGGNGKSVDQFHVGSPYPNPRLPPFPHPIVVPPLAQLRQSYVGAASSPKSSPPCRSKGLLPVDERVHVNSLFEVPRGWLLSNPAIVPSCDNRRKSPIDALFVLSSHGNLVEYSLEPRSQSGIPKEKVTEDTQIELRVHATAQWNFTRPSFVKELHPPLQPSNPVLVSHSYTNGHYKKNSAYDNCGIDPDENLDERWLSQVEITTHSGPHRRLWMGPQFTFKIFNSAGTSKSQGTGGGIVDVETVEVSVTNRPAKSNPVDMPVSSSLYPEVMAGSTGSSIDQSPSLFDPHYDAEACTTSNESLIKENLAEAMMENCNIDPRKSRDLGGCQTQGSCDNLSSSSFDSTSQNSLDAAITTPTFCIDAAFTD</sequence>
<accession>A0A8J2KPA2</accession>